<dbReference type="GO" id="GO:0008745">
    <property type="term" value="F:N-acetylmuramoyl-L-alanine amidase activity"/>
    <property type="evidence" value="ECO:0007669"/>
    <property type="project" value="InterPro"/>
</dbReference>
<feature type="domain" description="MurNAc-LAA" evidence="2">
    <location>
        <begin position="26"/>
        <end position="105"/>
    </location>
</feature>
<dbReference type="EMBL" id="UINC01123512">
    <property type="protein sequence ID" value="SVD00029.1"/>
    <property type="molecule type" value="Genomic_DNA"/>
</dbReference>
<name>A0A382RQR7_9ZZZZ</name>
<accession>A0A382RQR7</accession>
<gene>
    <name evidence="3" type="ORF">METZ01_LOCUS352883</name>
</gene>
<feature type="non-terminal residue" evidence="3">
    <location>
        <position position="249"/>
    </location>
</feature>
<dbReference type="InterPro" id="IPR002508">
    <property type="entry name" value="MurNAc-LAA_cat"/>
</dbReference>
<organism evidence="3">
    <name type="scientific">marine metagenome</name>
    <dbReference type="NCBI Taxonomy" id="408172"/>
    <lineage>
        <taxon>unclassified sequences</taxon>
        <taxon>metagenomes</taxon>
        <taxon>ecological metagenomes</taxon>
    </lineage>
</organism>
<dbReference type="CDD" id="cd02696">
    <property type="entry name" value="MurNAc-LAA"/>
    <property type="match status" value="1"/>
</dbReference>
<protein>
    <recommendedName>
        <fullName evidence="2">MurNAc-LAA domain-containing protein</fullName>
    </recommendedName>
</protein>
<dbReference type="Gene3D" id="3.40.630.40">
    <property type="entry name" value="Zn-dependent exopeptidases"/>
    <property type="match status" value="1"/>
</dbReference>
<evidence type="ECO:0000256" key="1">
    <source>
        <dbReference type="ARBA" id="ARBA00022801"/>
    </source>
</evidence>
<dbReference type="PANTHER" id="PTHR30404">
    <property type="entry name" value="N-ACETYLMURAMOYL-L-ALANINE AMIDASE"/>
    <property type="match status" value="1"/>
</dbReference>
<proteinExistence type="predicted"/>
<feature type="non-terminal residue" evidence="3">
    <location>
        <position position="1"/>
    </location>
</feature>
<evidence type="ECO:0000259" key="2">
    <source>
        <dbReference type="Pfam" id="PF01520"/>
    </source>
</evidence>
<keyword evidence="1" id="KW-0378">Hydrolase</keyword>
<dbReference type="PANTHER" id="PTHR30404:SF0">
    <property type="entry name" value="N-ACETYLMURAMOYL-L-ALANINE AMIDASE AMIC"/>
    <property type="match status" value="1"/>
</dbReference>
<dbReference type="InterPro" id="IPR050695">
    <property type="entry name" value="N-acetylmuramoyl_amidase_3"/>
</dbReference>
<dbReference type="GO" id="GO:0030288">
    <property type="term" value="C:outer membrane-bounded periplasmic space"/>
    <property type="evidence" value="ECO:0007669"/>
    <property type="project" value="TreeGrafter"/>
</dbReference>
<dbReference type="SUPFAM" id="SSF53187">
    <property type="entry name" value="Zn-dependent exopeptidases"/>
    <property type="match status" value="1"/>
</dbReference>
<reference evidence="3" key="1">
    <citation type="submission" date="2018-05" db="EMBL/GenBank/DDBJ databases">
        <authorList>
            <person name="Lanie J.A."/>
            <person name="Ng W.-L."/>
            <person name="Kazmierczak K.M."/>
            <person name="Andrzejewski T.M."/>
            <person name="Davidsen T.M."/>
            <person name="Wayne K.J."/>
            <person name="Tettelin H."/>
            <person name="Glass J.I."/>
            <person name="Rusch D."/>
            <person name="Podicherti R."/>
            <person name="Tsui H.-C.T."/>
            <person name="Winkler M.E."/>
        </authorList>
    </citation>
    <scope>NUCLEOTIDE SEQUENCE</scope>
</reference>
<dbReference type="Pfam" id="PF01520">
    <property type="entry name" value="Amidase_3"/>
    <property type="match status" value="1"/>
</dbReference>
<dbReference type="AlphaFoldDB" id="A0A382RQR7"/>
<sequence>LNRLFTLGLIMSLSSGQVTGLSDWDICIDPGHSQTENMGVNGYSEAEEVLRVGSHLRDIFLTQTDIDTVYMTRTNDQQSVSLSQRTTYANSNSASWFHSIHSNAGAIDHNNTLLLWGQLSDGTPDPPVGGEEMSGYMIDILTRTMRIPTIGSWGDCSFYTWSDYCDDSGGPYLYINRNTNMPSELSEEGHHTNPTQNQLHMNEEYKRLLAYSFFWSILRYHEIDRPFVGISAGIISDMESGLPINGAQV</sequence>
<dbReference type="GO" id="GO:0009253">
    <property type="term" value="P:peptidoglycan catabolic process"/>
    <property type="evidence" value="ECO:0007669"/>
    <property type="project" value="InterPro"/>
</dbReference>
<evidence type="ECO:0000313" key="3">
    <source>
        <dbReference type="EMBL" id="SVD00029.1"/>
    </source>
</evidence>